<accession>A0AAN8JRA2</accession>
<dbReference type="EMBL" id="JAZGQO010000007">
    <property type="protein sequence ID" value="KAK6182566.1"/>
    <property type="molecule type" value="Genomic_DNA"/>
</dbReference>
<dbReference type="PANTHER" id="PTHR19303:SF71">
    <property type="entry name" value="ZINC FINGER PHD-TYPE DOMAIN-CONTAINING PROTEIN"/>
    <property type="match status" value="1"/>
</dbReference>
<evidence type="ECO:0000313" key="1">
    <source>
        <dbReference type="EMBL" id="KAK6182566.1"/>
    </source>
</evidence>
<dbReference type="PANTHER" id="PTHR19303">
    <property type="entry name" value="TRANSPOSON"/>
    <property type="match status" value="1"/>
</dbReference>
<comment type="caution">
    <text evidence="1">The sequence shown here is derived from an EMBL/GenBank/DDBJ whole genome shotgun (WGS) entry which is preliminary data.</text>
</comment>
<name>A0AAN8JRA2_PATCE</name>
<dbReference type="Proteomes" id="UP001347796">
    <property type="component" value="Unassembled WGS sequence"/>
</dbReference>
<sequence length="204" mass="23086">MEEMMFGNTTADVRRLAYQLAVQNNIKHRFDEDKKMAGKDWVESFLKRHPNLSLTTPEATSAARAKGFNKTAVNKFFDLLESLMDEHQFAPNNIYNVDETGLSTVQSRPSKIIAKKRRRQVGSLTSAERGELVTAEICMSATGSFVPPLFIFPRVRMKPELMDGAPPGSLAQCHHSGWMQLDIFTTWFRHFIKVSGATKDNKFS</sequence>
<gene>
    <name evidence="1" type="ORF">SNE40_010220</name>
</gene>
<proteinExistence type="predicted"/>
<keyword evidence="2" id="KW-1185">Reference proteome</keyword>
<organism evidence="1 2">
    <name type="scientific">Patella caerulea</name>
    <name type="common">Rayed Mediterranean limpet</name>
    <dbReference type="NCBI Taxonomy" id="87958"/>
    <lineage>
        <taxon>Eukaryota</taxon>
        <taxon>Metazoa</taxon>
        <taxon>Spiralia</taxon>
        <taxon>Lophotrochozoa</taxon>
        <taxon>Mollusca</taxon>
        <taxon>Gastropoda</taxon>
        <taxon>Patellogastropoda</taxon>
        <taxon>Patelloidea</taxon>
        <taxon>Patellidae</taxon>
        <taxon>Patella</taxon>
    </lineage>
</organism>
<evidence type="ECO:0008006" key="3">
    <source>
        <dbReference type="Google" id="ProtNLM"/>
    </source>
</evidence>
<dbReference type="GO" id="GO:0003677">
    <property type="term" value="F:DNA binding"/>
    <property type="evidence" value="ECO:0007669"/>
    <property type="project" value="TreeGrafter"/>
</dbReference>
<dbReference type="AlphaFoldDB" id="A0AAN8JRA2"/>
<dbReference type="GO" id="GO:0005634">
    <property type="term" value="C:nucleus"/>
    <property type="evidence" value="ECO:0007669"/>
    <property type="project" value="TreeGrafter"/>
</dbReference>
<evidence type="ECO:0000313" key="2">
    <source>
        <dbReference type="Proteomes" id="UP001347796"/>
    </source>
</evidence>
<dbReference type="InterPro" id="IPR050863">
    <property type="entry name" value="CenT-Element_Derived"/>
</dbReference>
<protein>
    <recommendedName>
        <fullName evidence="3">HTH CENPB-type domain-containing protein</fullName>
    </recommendedName>
</protein>
<reference evidence="1 2" key="1">
    <citation type="submission" date="2024-01" db="EMBL/GenBank/DDBJ databases">
        <title>The genome of the rayed Mediterranean limpet Patella caerulea (Linnaeus, 1758).</title>
        <authorList>
            <person name="Anh-Thu Weber A."/>
            <person name="Halstead-Nussloch G."/>
        </authorList>
    </citation>
    <scope>NUCLEOTIDE SEQUENCE [LARGE SCALE GENOMIC DNA]</scope>
    <source>
        <strain evidence="1">AATW-2023a</strain>
        <tissue evidence="1">Whole specimen</tissue>
    </source>
</reference>